<dbReference type="RefSeq" id="WP_051794283.1">
    <property type="nucleotide sequence ID" value="NZ_QHKI01000023.1"/>
</dbReference>
<name>A0A428Z5K1_KIBAR</name>
<proteinExistence type="predicted"/>
<protein>
    <recommendedName>
        <fullName evidence="3">Nuclear transport factor 2 family protein</fullName>
    </recommendedName>
</protein>
<evidence type="ECO:0008006" key="3">
    <source>
        <dbReference type="Google" id="ProtNLM"/>
    </source>
</evidence>
<dbReference type="OrthoDB" id="8754772at2"/>
<comment type="caution">
    <text evidence="1">The sequence shown here is derived from an EMBL/GenBank/DDBJ whole genome shotgun (WGS) entry which is preliminary data.</text>
</comment>
<evidence type="ECO:0000313" key="1">
    <source>
        <dbReference type="EMBL" id="RSM82158.1"/>
    </source>
</evidence>
<gene>
    <name evidence="1" type="ORF">DMH04_26085</name>
</gene>
<evidence type="ECO:0000313" key="2">
    <source>
        <dbReference type="Proteomes" id="UP000287547"/>
    </source>
</evidence>
<reference evidence="1 2" key="1">
    <citation type="submission" date="2018-05" db="EMBL/GenBank/DDBJ databases">
        <title>Evolution of GPA BGCs.</title>
        <authorList>
            <person name="Waglechner N."/>
            <person name="Wright G.D."/>
        </authorList>
    </citation>
    <scope>NUCLEOTIDE SEQUENCE [LARGE SCALE GENOMIC DNA]</scope>
    <source>
        <strain evidence="1 2">A82846</strain>
    </source>
</reference>
<dbReference type="EMBL" id="QHKI01000023">
    <property type="protein sequence ID" value="RSM82158.1"/>
    <property type="molecule type" value="Genomic_DNA"/>
</dbReference>
<accession>A0A428Z5K1</accession>
<dbReference type="AlphaFoldDB" id="A0A428Z5K1"/>
<sequence>MDAGEVTHRDTKSVDCIIDALYEVISGPAGEERDWNRLRRLFLPGGRLIPTDLPVEGIEPRPMDVEEFIALAGPVLSTMDFYEVEIHRLTEKFGPMVHAFSTYESRSTPNGEPFIRGINSIQLQYKDDRWWVVTMFWANELPGQPIPDKYLP</sequence>
<dbReference type="InterPro" id="IPR032710">
    <property type="entry name" value="NTF2-like_dom_sf"/>
</dbReference>
<dbReference type="SUPFAM" id="SSF54427">
    <property type="entry name" value="NTF2-like"/>
    <property type="match status" value="1"/>
</dbReference>
<organism evidence="1 2">
    <name type="scientific">Kibdelosporangium aridum</name>
    <dbReference type="NCBI Taxonomy" id="2030"/>
    <lineage>
        <taxon>Bacteria</taxon>
        <taxon>Bacillati</taxon>
        <taxon>Actinomycetota</taxon>
        <taxon>Actinomycetes</taxon>
        <taxon>Pseudonocardiales</taxon>
        <taxon>Pseudonocardiaceae</taxon>
        <taxon>Kibdelosporangium</taxon>
    </lineage>
</organism>
<dbReference type="Proteomes" id="UP000287547">
    <property type="component" value="Unassembled WGS sequence"/>
</dbReference>